<evidence type="ECO:0000313" key="2">
    <source>
        <dbReference type="Proteomes" id="UP000286848"/>
    </source>
</evidence>
<keyword evidence="2" id="KW-1185">Reference proteome</keyword>
<comment type="caution">
    <text evidence="1">The sequence shown here is derived from an EMBL/GenBank/DDBJ whole genome shotgun (WGS) entry which is preliminary data.</text>
</comment>
<dbReference type="AlphaFoldDB" id="A0A401IS88"/>
<evidence type="ECO:0000313" key="1">
    <source>
        <dbReference type="EMBL" id="GBG94365.1"/>
    </source>
</evidence>
<proteinExistence type="predicted"/>
<reference evidence="1 2" key="1">
    <citation type="journal article" date="2019" name="Int. J. Syst. Evol. Microbiol.">
        <title>Lactobacillus salitolerans sp. nov., a novel lactic acid bacterium isolated from spent mushroom substrates.</title>
        <authorList>
            <person name="Tohno M."/>
            <person name="Tanizawa Y."/>
            <person name="Kojima Y."/>
            <person name="Sakamoto M."/>
            <person name="Nakamura Y."/>
            <person name="Ohkuma M."/>
            <person name="Kobayashi H."/>
        </authorList>
    </citation>
    <scope>NUCLEOTIDE SEQUENCE [LARGE SCALE GENOMIC DNA]</scope>
    <source>
        <strain evidence="1 2">YK43</strain>
    </source>
</reference>
<gene>
    <name evidence="1" type="ORF">LFYK43_08240</name>
</gene>
<dbReference type="Proteomes" id="UP000286848">
    <property type="component" value="Unassembled WGS sequence"/>
</dbReference>
<organism evidence="1 2">
    <name type="scientific">Ligilactobacillus salitolerans</name>
    <dbReference type="NCBI Taxonomy" id="1808352"/>
    <lineage>
        <taxon>Bacteria</taxon>
        <taxon>Bacillati</taxon>
        <taxon>Bacillota</taxon>
        <taxon>Bacilli</taxon>
        <taxon>Lactobacillales</taxon>
        <taxon>Lactobacillaceae</taxon>
        <taxon>Ligilactobacillus</taxon>
    </lineage>
</organism>
<dbReference type="EMBL" id="BFFP01000009">
    <property type="protein sequence ID" value="GBG94365.1"/>
    <property type="molecule type" value="Genomic_DNA"/>
</dbReference>
<accession>A0A401IS88</accession>
<sequence length="72" mass="8298">MNETQLSSEVKKLLKQVKEVAQKPVQLSFKEEKKGWLASDQAQFYLHDGTCSWMFMISPRPITPFPMSCCIC</sequence>
<protein>
    <submittedName>
        <fullName evidence="1">Uncharacterized protein</fullName>
    </submittedName>
</protein>
<name>A0A401IS88_9LACO</name>